<dbReference type="AlphaFoldDB" id="B4NBG1"/>
<evidence type="ECO:0000313" key="5">
    <source>
        <dbReference type="Proteomes" id="UP000007798"/>
    </source>
</evidence>
<dbReference type="EMBL" id="CH964232">
    <property type="protein sequence ID" value="EDW81125.1"/>
    <property type="molecule type" value="Genomic_DNA"/>
</dbReference>
<evidence type="ECO:0000256" key="2">
    <source>
        <dbReference type="SAM" id="MobiDB-lite"/>
    </source>
</evidence>
<accession>B4NBG1</accession>
<feature type="domain" description="HAUS augmin-like complex subunit 6 N-terminal" evidence="3">
    <location>
        <begin position="20"/>
        <end position="262"/>
    </location>
</feature>
<dbReference type="OrthoDB" id="5575722at2759"/>
<evidence type="ECO:0000256" key="1">
    <source>
        <dbReference type="SAM" id="Coils"/>
    </source>
</evidence>
<evidence type="ECO:0000313" key="4">
    <source>
        <dbReference type="EMBL" id="EDW81125.1"/>
    </source>
</evidence>
<dbReference type="GO" id="GO:0051298">
    <property type="term" value="P:centrosome duplication"/>
    <property type="evidence" value="ECO:0007669"/>
    <property type="project" value="EnsemblMetazoa"/>
</dbReference>
<name>B4NBG1_DROWI</name>
<proteinExistence type="predicted"/>
<feature type="region of interest" description="Disordered" evidence="2">
    <location>
        <begin position="513"/>
        <end position="536"/>
    </location>
</feature>
<dbReference type="GO" id="GO:0008017">
    <property type="term" value="F:microtubule binding"/>
    <property type="evidence" value="ECO:0007669"/>
    <property type="project" value="TreeGrafter"/>
</dbReference>
<dbReference type="InterPro" id="IPR028163">
    <property type="entry name" value="HAUS_6_N"/>
</dbReference>
<dbReference type="GO" id="GO:1990498">
    <property type="term" value="C:mitotic spindle microtubule"/>
    <property type="evidence" value="ECO:0007669"/>
    <property type="project" value="TreeGrafter"/>
</dbReference>
<dbReference type="STRING" id="7260.B4NBG1"/>
<dbReference type="GO" id="GO:0030674">
    <property type="term" value="F:protein-macromolecule adaptor activity"/>
    <property type="evidence" value="ECO:0007669"/>
    <property type="project" value="EnsemblMetazoa"/>
</dbReference>
<keyword evidence="1" id="KW-0175">Coiled coil</keyword>
<reference evidence="4 5" key="1">
    <citation type="journal article" date="2007" name="Nature">
        <title>Evolution of genes and genomes on the Drosophila phylogeny.</title>
        <authorList>
            <consortium name="Drosophila 12 Genomes Consortium"/>
            <person name="Clark A.G."/>
            <person name="Eisen M.B."/>
            <person name="Smith D.R."/>
            <person name="Bergman C.M."/>
            <person name="Oliver B."/>
            <person name="Markow T.A."/>
            <person name="Kaufman T.C."/>
            <person name="Kellis M."/>
            <person name="Gelbart W."/>
            <person name="Iyer V.N."/>
            <person name="Pollard D.A."/>
            <person name="Sackton T.B."/>
            <person name="Larracuente A.M."/>
            <person name="Singh N.D."/>
            <person name="Abad J.P."/>
            <person name="Abt D.N."/>
            <person name="Adryan B."/>
            <person name="Aguade M."/>
            <person name="Akashi H."/>
            <person name="Anderson W.W."/>
            <person name="Aquadro C.F."/>
            <person name="Ardell D.H."/>
            <person name="Arguello R."/>
            <person name="Artieri C.G."/>
            <person name="Barbash D.A."/>
            <person name="Barker D."/>
            <person name="Barsanti P."/>
            <person name="Batterham P."/>
            <person name="Batzoglou S."/>
            <person name="Begun D."/>
            <person name="Bhutkar A."/>
            <person name="Blanco E."/>
            <person name="Bosak S.A."/>
            <person name="Bradley R.K."/>
            <person name="Brand A.D."/>
            <person name="Brent M.R."/>
            <person name="Brooks A.N."/>
            <person name="Brown R.H."/>
            <person name="Butlin R.K."/>
            <person name="Caggese C."/>
            <person name="Calvi B.R."/>
            <person name="Bernardo de Carvalho A."/>
            <person name="Caspi A."/>
            <person name="Castrezana S."/>
            <person name="Celniker S.E."/>
            <person name="Chang J.L."/>
            <person name="Chapple C."/>
            <person name="Chatterji S."/>
            <person name="Chinwalla A."/>
            <person name="Civetta A."/>
            <person name="Clifton S.W."/>
            <person name="Comeron J.M."/>
            <person name="Costello J.C."/>
            <person name="Coyne J.A."/>
            <person name="Daub J."/>
            <person name="David R.G."/>
            <person name="Delcher A.L."/>
            <person name="Delehaunty K."/>
            <person name="Do C.B."/>
            <person name="Ebling H."/>
            <person name="Edwards K."/>
            <person name="Eickbush T."/>
            <person name="Evans J.D."/>
            <person name="Filipski A."/>
            <person name="Findeiss S."/>
            <person name="Freyhult E."/>
            <person name="Fulton L."/>
            <person name="Fulton R."/>
            <person name="Garcia A.C."/>
            <person name="Gardiner A."/>
            <person name="Garfield D.A."/>
            <person name="Garvin B.E."/>
            <person name="Gibson G."/>
            <person name="Gilbert D."/>
            <person name="Gnerre S."/>
            <person name="Godfrey J."/>
            <person name="Good R."/>
            <person name="Gotea V."/>
            <person name="Gravely B."/>
            <person name="Greenberg A.J."/>
            <person name="Griffiths-Jones S."/>
            <person name="Gross S."/>
            <person name="Guigo R."/>
            <person name="Gustafson E.A."/>
            <person name="Haerty W."/>
            <person name="Hahn M.W."/>
            <person name="Halligan D.L."/>
            <person name="Halpern A.L."/>
            <person name="Halter G.M."/>
            <person name="Han M.V."/>
            <person name="Heger A."/>
            <person name="Hillier L."/>
            <person name="Hinrichs A.S."/>
            <person name="Holmes I."/>
            <person name="Hoskins R.A."/>
            <person name="Hubisz M.J."/>
            <person name="Hultmark D."/>
            <person name="Huntley M.A."/>
            <person name="Jaffe D.B."/>
            <person name="Jagadeeshan S."/>
            <person name="Jeck W.R."/>
            <person name="Johnson J."/>
            <person name="Jones C.D."/>
            <person name="Jordan W.C."/>
            <person name="Karpen G.H."/>
            <person name="Kataoka E."/>
            <person name="Keightley P.D."/>
            <person name="Kheradpour P."/>
            <person name="Kirkness E.F."/>
            <person name="Koerich L.B."/>
            <person name="Kristiansen K."/>
            <person name="Kudrna D."/>
            <person name="Kulathinal R.J."/>
            <person name="Kumar S."/>
            <person name="Kwok R."/>
            <person name="Lander E."/>
            <person name="Langley C.H."/>
            <person name="Lapoint R."/>
            <person name="Lazzaro B.P."/>
            <person name="Lee S.J."/>
            <person name="Levesque L."/>
            <person name="Li R."/>
            <person name="Lin C.F."/>
            <person name="Lin M.F."/>
            <person name="Lindblad-Toh K."/>
            <person name="Llopart A."/>
            <person name="Long M."/>
            <person name="Low L."/>
            <person name="Lozovsky E."/>
            <person name="Lu J."/>
            <person name="Luo M."/>
            <person name="Machado C.A."/>
            <person name="Makalowski W."/>
            <person name="Marzo M."/>
            <person name="Matsuda M."/>
            <person name="Matzkin L."/>
            <person name="McAllister B."/>
            <person name="McBride C.S."/>
            <person name="McKernan B."/>
            <person name="McKernan K."/>
            <person name="Mendez-Lago M."/>
            <person name="Minx P."/>
            <person name="Mollenhauer M.U."/>
            <person name="Montooth K."/>
            <person name="Mount S.M."/>
            <person name="Mu X."/>
            <person name="Myers E."/>
            <person name="Negre B."/>
            <person name="Newfeld S."/>
            <person name="Nielsen R."/>
            <person name="Noor M.A."/>
            <person name="O'Grady P."/>
            <person name="Pachter L."/>
            <person name="Papaceit M."/>
            <person name="Parisi M.J."/>
            <person name="Parisi M."/>
            <person name="Parts L."/>
            <person name="Pedersen J.S."/>
            <person name="Pesole G."/>
            <person name="Phillippy A.M."/>
            <person name="Ponting C.P."/>
            <person name="Pop M."/>
            <person name="Porcelli D."/>
            <person name="Powell J.R."/>
            <person name="Prohaska S."/>
            <person name="Pruitt K."/>
            <person name="Puig M."/>
            <person name="Quesneville H."/>
            <person name="Ram K.R."/>
            <person name="Rand D."/>
            <person name="Rasmussen M.D."/>
            <person name="Reed L.K."/>
            <person name="Reenan R."/>
            <person name="Reily A."/>
            <person name="Remington K.A."/>
            <person name="Rieger T.T."/>
            <person name="Ritchie M.G."/>
            <person name="Robin C."/>
            <person name="Rogers Y.H."/>
            <person name="Rohde C."/>
            <person name="Rozas J."/>
            <person name="Rubenfield M.J."/>
            <person name="Ruiz A."/>
            <person name="Russo S."/>
            <person name="Salzberg S.L."/>
            <person name="Sanchez-Gracia A."/>
            <person name="Saranga D.J."/>
            <person name="Sato H."/>
            <person name="Schaeffer S.W."/>
            <person name="Schatz M.C."/>
            <person name="Schlenke T."/>
            <person name="Schwartz R."/>
            <person name="Segarra C."/>
            <person name="Singh R.S."/>
            <person name="Sirot L."/>
            <person name="Sirota M."/>
            <person name="Sisneros N.B."/>
            <person name="Smith C.D."/>
            <person name="Smith T.F."/>
            <person name="Spieth J."/>
            <person name="Stage D.E."/>
            <person name="Stark A."/>
            <person name="Stephan W."/>
            <person name="Strausberg R.L."/>
            <person name="Strempel S."/>
            <person name="Sturgill D."/>
            <person name="Sutton G."/>
            <person name="Sutton G.G."/>
            <person name="Tao W."/>
            <person name="Teichmann S."/>
            <person name="Tobari Y.N."/>
            <person name="Tomimura Y."/>
            <person name="Tsolas J.M."/>
            <person name="Valente V.L."/>
            <person name="Venter E."/>
            <person name="Venter J.C."/>
            <person name="Vicario S."/>
            <person name="Vieira F.G."/>
            <person name="Vilella A.J."/>
            <person name="Villasante A."/>
            <person name="Walenz B."/>
            <person name="Wang J."/>
            <person name="Wasserman M."/>
            <person name="Watts T."/>
            <person name="Wilson D."/>
            <person name="Wilson R.K."/>
            <person name="Wing R.A."/>
            <person name="Wolfner M.F."/>
            <person name="Wong A."/>
            <person name="Wong G.K."/>
            <person name="Wu C.I."/>
            <person name="Wu G."/>
            <person name="Yamamoto D."/>
            <person name="Yang H.P."/>
            <person name="Yang S.P."/>
            <person name="Yorke J.A."/>
            <person name="Yoshida K."/>
            <person name="Zdobnov E."/>
            <person name="Zhang P."/>
            <person name="Zhang Y."/>
            <person name="Zimin A.V."/>
            <person name="Baldwin J."/>
            <person name="Abdouelleil A."/>
            <person name="Abdulkadir J."/>
            <person name="Abebe A."/>
            <person name="Abera B."/>
            <person name="Abreu J."/>
            <person name="Acer S.C."/>
            <person name="Aftuck L."/>
            <person name="Alexander A."/>
            <person name="An P."/>
            <person name="Anderson E."/>
            <person name="Anderson S."/>
            <person name="Arachi H."/>
            <person name="Azer M."/>
            <person name="Bachantsang P."/>
            <person name="Barry A."/>
            <person name="Bayul T."/>
            <person name="Berlin A."/>
            <person name="Bessette D."/>
            <person name="Bloom T."/>
            <person name="Blye J."/>
            <person name="Boguslavskiy L."/>
            <person name="Bonnet C."/>
            <person name="Boukhgalter B."/>
            <person name="Bourzgui I."/>
            <person name="Brown A."/>
            <person name="Cahill P."/>
            <person name="Channer S."/>
            <person name="Cheshatsang Y."/>
            <person name="Chuda L."/>
            <person name="Citroen M."/>
            <person name="Collymore A."/>
            <person name="Cooke P."/>
            <person name="Costello M."/>
            <person name="D'Aco K."/>
            <person name="Daza R."/>
            <person name="De Haan G."/>
            <person name="DeGray S."/>
            <person name="DeMaso C."/>
            <person name="Dhargay N."/>
            <person name="Dooley K."/>
            <person name="Dooley E."/>
            <person name="Doricent M."/>
            <person name="Dorje P."/>
            <person name="Dorjee K."/>
            <person name="Dupes A."/>
            <person name="Elong R."/>
            <person name="Falk J."/>
            <person name="Farina A."/>
            <person name="Faro S."/>
            <person name="Ferguson D."/>
            <person name="Fisher S."/>
            <person name="Foley C.D."/>
            <person name="Franke A."/>
            <person name="Friedrich D."/>
            <person name="Gadbois L."/>
            <person name="Gearin G."/>
            <person name="Gearin C.R."/>
            <person name="Giannoukos G."/>
            <person name="Goode T."/>
            <person name="Graham J."/>
            <person name="Grandbois E."/>
            <person name="Grewal S."/>
            <person name="Gyaltsen K."/>
            <person name="Hafez N."/>
            <person name="Hagos B."/>
            <person name="Hall J."/>
            <person name="Henson C."/>
            <person name="Hollinger A."/>
            <person name="Honan T."/>
            <person name="Huard M.D."/>
            <person name="Hughes L."/>
            <person name="Hurhula B."/>
            <person name="Husby M.E."/>
            <person name="Kamat A."/>
            <person name="Kanga B."/>
            <person name="Kashin S."/>
            <person name="Khazanovich D."/>
            <person name="Kisner P."/>
            <person name="Lance K."/>
            <person name="Lara M."/>
            <person name="Lee W."/>
            <person name="Lennon N."/>
            <person name="Letendre F."/>
            <person name="LeVine R."/>
            <person name="Lipovsky A."/>
            <person name="Liu X."/>
            <person name="Liu J."/>
            <person name="Liu S."/>
            <person name="Lokyitsang T."/>
            <person name="Lokyitsang Y."/>
            <person name="Lubonja R."/>
            <person name="Lui A."/>
            <person name="MacDonald P."/>
            <person name="Magnisalis V."/>
            <person name="Maru K."/>
            <person name="Matthews C."/>
            <person name="McCusker W."/>
            <person name="McDonough S."/>
            <person name="Mehta T."/>
            <person name="Meldrim J."/>
            <person name="Meneus L."/>
            <person name="Mihai O."/>
            <person name="Mihalev A."/>
            <person name="Mihova T."/>
            <person name="Mittelman R."/>
            <person name="Mlenga V."/>
            <person name="Montmayeur A."/>
            <person name="Mulrain L."/>
            <person name="Navidi A."/>
            <person name="Naylor J."/>
            <person name="Negash T."/>
            <person name="Nguyen T."/>
            <person name="Nguyen N."/>
            <person name="Nicol R."/>
            <person name="Norbu C."/>
            <person name="Norbu N."/>
            <person name="Novod N."/>
            <person name="O'Neill B."/>
            <person name="Osman S."/>
            <person name="Markiewicz E."/>
            <person name="Oyono O.L."/>
            <person name="Patti C."/>
            <person name="Phunkhang P."/>
            <person name="Pierre F."/>
            <person name="Priest M."/>
            <person name="Raghuraman S."/>
            <person name="Rege F."/>
            <person name="Reyes R."/>
            <person name="Rise C."/>
            <person name="Rogov P."/>
            <person name="Ross K."/>
            <person name="Ryan E."/>
            <person name="Settipalli S."/>
            <person name="Shea T."/>
            <person name="Sherpa N."/>
            <person name="Shi L."/>
            <person name="Shih D."/>
            <person name="Sparrow T."/>
            <person name="Spaulding J."/>
            <person name="Stalker J."/>
            <person name="Stange-Thomann N."/>
            <person name="Stavropoulos S."/>
            <person name="Stone C."/>
            <person name="Strader C."/>
            <person name="Tesfaye S."/>
            <person name="Thomson T."/>
            <person name="Thoulutsang Y."/>
            <person name="Thoulutsang D."/>
            <person name="Topham K."/>
            <person name="Topping I."/>
            <person name="Tsamla T."/>
            <person name="Vassiliev H."/>
            <person name="Vo A."/>
            <person name="Wangchuk T."/>
            <person name="Wangdi T."/>
            <person name="Weiand M."/>
            <person name="Wilkinson J."/>
            <person name="Wilson A."/>
            <person name="Yadav S."/>
            <person name="Young G."/>
            <person name="Yu Q."/>
            <person name="Zembek L."/>
            <person name="Zhong D."/>
            <person name="Zimmer A."/>
            <person name="Zwirko Z."/>
            <person name="Jaffe D.B."/>
            <person name="Alvarez P."/>
            <person name="Brockman W."/>
            <person name="Butler J."/>
            <person name="Chin C."/>
            <person name="Gnerre S."/>
            <person name="Grabherr M."/>
            <person name="Kleber M."/>
            <person name="Mauceli E."/>
            <person name="MacCallum I."/>
        </authorList>
    </citation>
    <scope>NUCLEOTIDE SEQUENCE [LARGE SCALE GENOMIC DNA]</scope>
    <source>
        <strain evidence="5">Tucson 14030-0811.24</strain>
    </source>
</reference>
<dbReference type="KEGG" id="dwi:6648198"/>
<dbReference type="InParanoid" id="B4NBG1"/>
<dbReference type="GO" id="GO:0070652">
    <property type="term" value="C:HAUS complex"/>
    <property type="evidence" value="ECO:0007669"/>
    <property type="project" value="EnsemblMetazoa"/>
</dbReference>
<dbReference type="GO" id="GO:0007088">
    <property type="term" value="P:regulation of mitotic nuclear division"/>
    <property type="evidence" value="ECO:0007669"/>
    <property type="project" value="EnsemblMetazoa"/>
</dbReference>
<dbReference type="Pfam" id="PF14661">
    <property type="entry name" value="HAUS6_N"/>
    <property type="match status" value="1"/>
</dbReference>
<protein>
    <recommendedName>
        <fullName evidence="3">HAUS augmin-like complex subunit 6 N-terminal domain-containing protein</fullName>
    </recommendedName>
</protein>
<feature type="coiled-coil region" evidence="1">
    <location>
        <begin position="321"/>
        <end position="348"/>
    </location>
</feature>
<dbReference type="PANTHER" id="PTHR16151">
    <property type="entry name" value="HAUS AUGMIN-LIKE COMPLEX SUBUNIT 6"/>
    <property type="match status" value="1"/>
</dbReference>
<dbReference type="eggNOG" id="ENOG502QV4W">
    <property type="taxonomic scope" value="Eukaryota"/>
</dbReference>
<dbReference type="Proteomes" id="UP000007798">
    <property type="component" value="Unassembled WGS sequence"/>
</dbReference>
<organism evidence="4 5">
    <name type="scientific">Drosophila willistoni</name>
    <name type="common">Fruit fly</name>
    <dbReference type="NCBI Taxonomy" id="7260"/>
    <lineage>
        <taxon>Eukaryota</taxon>
        <taxon>Metazoa</taxon>
        <taxon>Ecdysozoa</taxon>
        <taxon>Arthropoda</taxon>
        <taxon>Hexapoda</taxon>
        <taxon>Insecta</taxon>
        <taxon>Pterygota</taxon>
        <taxon>Neoptera</taxon>
        <taxon>Endopterygota</taxon>
        <taxon>Diptera</taxon>
        <taxon>Brachycera</taxon>
        <taxon>Muscomorpha</taxon>
        <taxon>Ephydroidea</taxon>
        <taxon>Drosophilidae</taxon>
        <taxon>Drosophila</taxon>
        <taxon>Sophophora</taxon>
    </lineage>
</organism>
<dbReference type="GO" id="GO:0090221">
    <property type="term" value="P:mitotic spindle-templated microtubule nucleation"/>
    <property type="evidence" value="ECO:0007669"/>
    <property type="project" value="EnsemblMetazoa"/>
</dbReference>
<dbReference type="GO" id="GO:0090307">
    <property type="term" value="P:mitotic spindle assembly"/>
    <property type="evidence" value="ECO:0007669"/>
    <property type="project" value="EnsemblMetazoa"/>
</dbReference>
<sequence length="624" mass="70320">MDRTIIAPRKAEEKEQSEKLYVKLQGLGMLYPMNDELKPLVSKDMFIKPNQPAFLQVMAYLFRLHDSVEFKKRFYWPITSKKEEATFRSATVEYLKDLNEKHQLKFGDIKSYLVVMPGGLKFINFLSEFIGFVIREMCKTQEKSLRQSLGKDFDVLRKMPLKTMQKRNKLLKEAASSYVEDITENSALLKEKIQKMKGMISQMSNKTGVPVSVMMDESFIQNFEASNMQLIKERVTEPAARLAALEAPLCGLKEDMEQFQAKQLENSQAKESVNQALKVLGHSHQTESEGSKINALLSSFNKISETIAEQLDANDHYNESNEYVTKQLAELQLDLTQMQNQATEIQKSVNIRGKELHNNKNLPSDQTLEVPATPRINNLAAEHPFMLKYVSTPPIKLELPPNGSRNPQVRLPLQDDIVDANLQFEALSKTLVVPAPPRSARKGVNMDHTLDQSSATNRSKILDPMQLLRTINKKTSQSHTNPNQTMQPKSNLSSLGSKWKELQASFGFEETTPVSSSSLLGSHERTITEPTGDTNSSLMAKKSAAMMKVLDASLNVQNLSTSPSGRLDPLVPLPPRLQLNDFTITNSEPLEMDEKLNSPLNLSSNQQDFELQNISDSVLKDISM</sequence>
<evidence type="ECO:0000259" key="3">
    <source>
        <dbReference type="Pfam" id="PF14661"/>
    </source>
</evidence>
<dbReference type="PhylomeDB" id="B4NBG1"/>
<dbReference type="FunCoup" id="B4NBG1">
    <property type="interactions" value="49"/>
</dbReference>
<dbReference type="OMA" id="KINDPMQ"/>
<dbReference type="PANTHER" id="PTHR16151:SF2">
    <property type="entry name" value="HAUS AUGMIN-LIKE COMPLEX SUBUNIT 6"/>
    <property type="match status" value="1"/>
</dbReference>
<keyword evidence="5" id="KW-1185">Reference proteome</keyword>
<dbReference type="InterPro" id="IPR026797">
    <property type="entry name" value="HAUS_6"/>
</dbReference>
<dbReference type="HOGENOM" id="CLU_422286_0_0_1"/>
<gene>
    <name evidence="4" type="primary">Dwil\GK11189</name>
    <name evidence="4" type="ORF">Dwil_GK11189</name>
</gene>